<dbReference type="AlphaFoldDB" id="A0A265UTR4"/>
<gene>
    <name evidence="2" type="ORF">CA834_09640</name>
</gene>
<keyword evidence="1" id="KW-0732">Signal</keyword>
<sequence>MKKAINHKLLKTTLLTLILLAGSFGSAQVLNPFTPRFNETVNGDVTMIANNMVSRTATQAYNGSAGNHDFNNNVYVDIDGLYDVDNDNIDDTFNSSSANFNNPAPLNECLTVYKAYLYWAAADKEPTSDLNSENQPNWNFNDVMLMLPGESQYTTLSADEIIYRGRDFHINNDPYICYKDITDLVSNLTNPYGTYQVANVEAKIGSLIGHSDAIIGTSGGWQIVFVYESPQLPSKNISLFDGYSNVTSLQNNFDITFGGFQTVPTGNVNTNIVIGSLEGDRDLAGDQLQIQNTNGDFVSIAAPQRTSNNFFNSRITIDNSDFLDRNPASQNTLGFDAAVFNLDNPGNTIIDNNQTSATIRLTSNQETYGLFLVGLSVDVWAPDLDPIEIIMDSGATPADAGSALGFSFNVFNKGNDDALNLSISTTLPPQIADVNMVNLPAGVTYNFDTTTRLLEFFIADGFVDVGDPALNVNFDVVIQDECYFLVDDCDLSFELQFSATYNGIQNPNNQSTLSSASLDECGIGNKLPLVIDINQPVLSWTNSVGELDRVLACSDVDGLNDAQALEPTLDKCNLIPVKTSGTFVPDPNCPNTATYTNTWTFTDACGTTIQEYVQTITVEDNTAPTFTVPADITVECDVDVNDLSITGDVTDEADNCSTGLEATFA</sequence>
<reference evidence="2 3" key="1">
    <citation type="submission" date="2017-05" db="EMBL/GenBank/DDBJ databases">
        <title>The draft genome sequence of Idiomarina salinarum WNB302.</title>
        <authorList>
            <person name="Sun Y."/>
            <person name="Chen B."/>
            <person name="Du Z."/>
        </authorList>
    </citation>
    <scope>NUCLEOTIDE SEQUENCE [LARGE SCALE GENOMIC DNA]</scope>
    <source>
        <strain evidence="2 3">WNB302</strain>
    </source>
</reference>
<feature type="chain" id="PRO_5012492620" description="DUF11 domain-containing protein" evidence="1">
    <location>
        <begin position="28"/>
        <end position="665"/>
    </location>
</feature>
<evidence type="ECO:0000313" key="2">
    <source>
        <dbReference type="EMBL" id="OZV68713.1"/>
    </source>
</evidence>
<proteinExistence type="predicted"/>
<comment type="caution">
    <text evidence="2">The sequence shown here is derived from an EMBL/GenBank/DDBJ whole genome shotgun (WGS) entry which is preliminary data.</text>
</comment>
<name>A0A265UTR4_9FLAO</name>
<feature type="signal peptide" evidence="1">
    <location>
        <begin position="1"/>
        <end position="27"/>
    </location>
</feature>
<evidence type="ECO:0000256" key="1">
    <source>
        <dbReference type="SAM" id="SignalP"/>
    </source>
</evidence>
<evidence type="ECO:0008006" key="4">
    <source>
        <dbReference type="Google" id="ProtNLM"/>
    </source>
</evidence>
<organism evidence="2 3">
    <name type="scientific">Winogradskyella aurantia</name>
    <dbReference type="NCBI Taxonomy" id="1915063"/>
    <lineage>
        <taxon>Bacteria</taxon>
        <taxon>Pseudomonadati</taxon>
        <taxon>Bacteroidota</taxon>
        <taxon>Flavobacteriia</taxon>
        <taxon>Flavobacteriales</taxon>
        <taxon>Flavobacteriaceae</taxon>
        <taxon>Winogradskyella</taxon>
    </lineage>
</organism>
<feature type="non-terminal residue" evidence="2">
    <location>
        <position position="665"/>
    </location>
</feature>
<accession>A0A265UTR4</accession>
<evidence type="ECO:0000313" key="3">
    <source>
        <dbReference type="Proteomes" id="UP000216840"/>
    </source>
</evidence>
<keyword evidence="3" id="KW-1185">Reference proteome</keyword>
<dbReference type="Proteomes" id="UP000216840">
    <property type="component" value="Unassembled WGS sequence"/>
</dbReference>
<dbReference type="EMBL" id="NGJN01000004">
    <property type="protein sequence ID" value="OZV68713.1"/>
    <property type="molecule type" value="Genomic_DNA"/>
</dbReference>
<protein>
    <recommendedName>
        <fullName evidence="4">DUF11 domain-containing protein</fullName>
    </recommendedName>
</protein>